<evidence type="ECO:0000256" key="12">
    <source>
        <dbReference type="SAM" id="MobiDB-lite"/>
    </source>
</evidence>
<evidence type="ECO:0000259" key="14">
    <source>
        <dbReference type="Pfam" id="PF02434"/>
    </source>
</evidence>
<evidence type="ECO:0000256" key="11">
    <source>
        <dbReference type="ARBA" id="ARBA00023136"/>
    </source>
</evidence>
<feature type="region of interest" description="Disordered" evidence="12">
    <location>
        <begin position="527"/>
        <end position="577"/>
    </location>
</feature>
<evidence type="ECO:0000313" key="16">
    <source>
        <dbReference type="Proteomes" id="UP001148838"/>
    </source>
</evidence>
<proteinExistence type="inferred from homology"/>
<keyword evidence="6" id="KW-0808">Transferase</keyword>
<evidence type="ECO:0000256" key="1">
    <source>
        <dbReference type="ARBA" id="ARBA00004606"/>
    </source>
</evidence>
<keyword evidence="9" id="KW-0735">Signal-anchor</keyword>
<feature type="compositionally biased region" description="Low complexity" evidence="12">
    <location>
        <begin position="529"/>
        <end position="543"/>
    </location>
</feature>
<feature type="transmembrane region" description="Helical" evidence="13">
    <location>
        <begin position="36"/>
        <end position="55"/>
    </location>
</feature>
<keyword evidence="11 13" id="KW-0472">Membrane</keyword>
<evidence type="ECO:0000256" key="6">
    <source>
        <dbReference type="ARBA" id="ARBA00022679"/>
    </source>
</evidence>
<name>A0ABQ8SBB0_PERAM</name>
<organism evidence="15 16">
    <name type="scientific">Periplaneta americana</name>
    <name type="common">American cockroach</name>
    <name type="synonym">Blatta americana</name>
    <dbReference type="NCBI Taxonomy" id="6978"/>
    <lineage>
        <taxon>Eukaryota</taxon>
        <taxon>Metazoa</taxon>
        <taxon>Ecdysozoa</taxon>
        <taxon>Arthropoda</taxon>
        <taxon>Hexapoda</taxon>
        <taxon>Insecta</taxon>
        <taxon>Pterygota</taxon>
        <taxon>Neoptera</taxon>
        <taxon>Polyneoptera</taxon>
        <taxon>Dictyoptera</taxon>
        <taxon>Blattodea</taxon>
        <taxon>Blattoidea</taxon>
        <taxon>Blattidae</taxon>
        <taxon>Blattinae</taxon>
        <taxon>Periplaneta</taxon>
    </lineage>
</organism>
<dbReference type="Gene3D" id="3.90.550.50">
    <property type="match status" value="2"/>
</dbReference>
<keyword evidence="7 13" id="KW-0812">Transmembrane</keyword>
<accession>A0ABQ8SBB0</accession>
<gene>
    <name evidence="15" type="ORF">ANN_19834</name>
</gene>
<evidence type="ECO:0000256" key="4">
    <source>
        <dbReference type="ARBA" id="ARBA00012557"/>
    </source>
</evidence>
<comment type="pathway">
    <text evidence="2">Protein modification; protein glycosylation.</text>
</comment>
<evidence type="ECO:0000256" key="13">
    <source>
        <dbReference type="SAM" id="Phobius"/>
    </source>
</evidence>
<keyword evidence="5" id="KW-0328">Glycosyltransferase</keyword>
<keyword evidence="10 13" id="KW-1133">Transmembrane helix</keyword>
<evidence type="ECO:0000256" key="5">
    <source>
        <dbReference type="ARBA" id="ARBA00022676"/>
    </source>
</evidence>
<keyword evidence="8" id="KW-0547">Nucleotide-binding</keyword>
<evidence type="ECO:0000256" key="7">
    <source>
        <dbReference type="ARBA" id="ARBA00022692"/>
    </source>
</evidence>
<dbReference type="Proteomes" id="UP001148838">
    <property type="component" value="Unassembled WGS sequence"/>
</dbReference>
<comment type="similarity">
    <text evidence="3">Belongs to the glycosyltransferase 31 family. Beta3-Gal-T subfamily.</text>
</comment>
<evidence type="ECO:0000256" key="8">
    <source>
        <dbReference type="ARBA" id="ARBA00022741"/>
    </source>
</evidence>
<reference evidence="15 16" key="1">
    <citation type="journal article" date="2022" name="Allergy">
        <title>Genome assembly and annotation of Periplaneta americana reveal a comprehensive cockroach allergen profile.</title>
        <authorList>
            <person name="Wang L."/>
            <person name="Xiong Q."/>
            <person name="Saelim N."/>
            <person name="Wang L."/>
            <person name="Nong W."/>
            <person name="Wan A.T."/>
            <person name="Shi M."/>
            <person name="Liu X."/>
            <person name="Cao Q."/>
            <person name="Hui J.H.L."/>
            <person name="Sookrung N."/>
            <person name="Leung T.F."/>
            <person name="Tungtrongchitr A."/>
            <person name="Tsui S.K.W."/>
        </authorList>
    </citation>
    <scope>NUCLEOTIDE SEQUENCE [LARGE SCALE GENOMIC DNA]</scope>
    <source>
        <strain evidence="15">PWHHKU_190912</strain>
    </source>
</reference>
<dbReference type="InterPro" id="IPR026050">
    <property type="entry name" value="C1GALT1/C1GALT1_chp1"/>
</dbReference>
<feature type="compositionally biased region" description="Basic and acidic residues" evidence="12">
    <location>
        <begin position="553"/>
        <end position="570"/>
    </location>
</feature>
<keyword evidence="16" id="KW-1185">Reference proteome</keyword>
<dbReference type="Pfam" id="PF02434">
    <property type="entry name" value="Fringe"/>
    <property type="match status" value="1"/>
</dbReference>
<evidence type="ECO:0000256" key="10">
    <source>
        <dbReference type="ARBA" id="ARBA00022989"/>
    </source>
</evidence>
<feature type="region of interest" description="Disordered" evidence="12">
    <location>
        <begin position="77"/>
        <end position="107"/>
    </location>
</feature>
<dbReference type="PANTHER" id="PTHR23033">
    <property type="entry name" value="BETA1,3-GALACTOSYLTRANSFERASE"/>
    <property type="match status" value="1"/>
</dbReference>
<dbReference type="EMBL" id="JAJSOF020000031">
    <property type="protein sequence ID" value="KAJ4431237.1"/>
    <property type="molecule type" value="Genomic_DNA"/>
</dbReference>
<dbReference type="InterPro" id="IPR003378">
    <property type="entry name" value="Fringe-like_glycosylTrfase"/>
</dbReference>
<dbReference type="EC" id="2.4.1.122" evidence="4"/>
<comment type="subcellular location">
    <subcellularLocation>
        <location evidence="1">Membrane</location>
        <topology evidence="1">Single-pass type II membrane protein</topology>
    </subcellularLocation>
</comment>
<dbReference type="PANTHER" id="PTHR23033:SF14">
    <property type="entry name" value="GLYCOPROTEIN-N-ACETYLGALACTOSAMINE 3-BETA-GALACTOSYLTRANSFERASE 1-RELATED"/>
    <property type="match status" value="1"/>
</dbReference>
<evidence type="ECO:0000313" key="15">
    <source>
        <dbReference type="EMBL" id="KAJ4431237.1"/>
    </source>
</evidence>
<comment type="caution">
    <text evidence="15">The sequence shown here is derived from an EMBL/GenBank/DDBJ whole genome shotgun (WGS) entry which is preliminary data.</text>
</comment>
<feature type="compositionally biased region" description="Basic and acidic residues" evidence="12">
    <location>
        <begin position="77"/>
        <end position="86"/>
    </location>
</feature>
<evidence type="ECO:0000256" key="3">
    <source>
        <dbReference type="ARBA" id="ARBA00006462"/>
    </source>
</evidence>
<evidence type="ECO:0000256" key="9">
    <source>
        <dbReference type="ARBA" id="ARBA00022968"/>
    </source>
</evidence>
<sequence>MNTSVGKHRCTRNALQHLQVIYFNVSGLLKPMGRSFILTLAIGITFGFSFAYILLSTTRSLEDFSFFPARSAPNYMDRHHHSDKEYNQGPDISEMGGHGRDEQHHRGEDIEAQKLAKKVRVLCWVMTNPKNHEKKARHVKATWGTRCNILLFMSTEDGRLEDLDYVDDICLLAHSFMKAKLQQLEKEAQKVGLQININKTKELRIGAKQPTLLTLSSGVIENVKEFSYLGSIVSQNGGTDSDWGWLGHTLRRPPDDPARKALDWNPQGSRGIGRPKITWKRTVLTEAKTMGKTWSRIKELARNRVRWRSFLRALYESLPTIKLAVQEGRDYLWSKTKEAFLYVYKHHFEEADWFFKADDDTYAIVENLRYMLSIYNPSDPLYFGCRFKPYVKQGYMSGGAGYVLSREALKRFVEQALPDKKKCRQDHGGSEDVEIGKCLENVGVKAMDTRDSLGRGRFFPFVPEHHLIPNHIDKDFWYWKFIYYPSELGMGCCSDTAISFHYVSPSQMHVLEYLIYHLRPYGISHNIDSTPSSGPPTESSPTEDNVTVGTNAKVEKKTEEANQESTKTKETPSVTGS</sequence>
<evidence type="ECO:0000256" key="2">
    <source>
        <dbReference type="ARBA" id="ARBA00004922"/>
    </source>
</evidence>
<protein>
    <recommendedName>
        <fullName evidence="4">N-acetylgalactosaminide beta-1,3-galactosyltransferase</fullName>
        <ecNumber evidence="4">2.4.1.122</ecNumber>
    </recommendedName>
</protein>
<feature type="compositionally biased region" description="Basic and acidic residues" evidence="12">
    <location>
        <begin position="97"/>
        <end position="107"/>
    </location>
</feature>
<feature type="domain" description="Fringe-like glycosyltransferase" evidence="14">
    <location>
        <begin position="349"/>
        <end position="447"/>
    </location>
</feature>